<keyword evidence="3" id="KW-1185">Reference proteome</keyword>
<dbReference type="PANTHER" id="PTHR33074">
    <property type="entry name" value="EXPRESSED PROTEIN-RELATED"/>
    <property type="match status" value="1"/>
</dbReference>
<gene>
    <name evidence="2" type="ORF">URODEC1_LOCUS78995</name>
</gene>
<dbReference type="Proteomes" id="UP001497457">
    <property type="component" value="Chromosome 30rd"/>
</dbReference>
<dbReference type="Pfam" id="PF07762">
    <property type="entry name" value="DUF1618"/>
    <property type="match status" value="1"/>
</dbReference>
<dbReference type="EMBL" id="OZ075140">
    <property type="protein sequence ID" value="CAL5026823.1"/>
    <property type="molecule type" value="Genomic_DNA"/>
</dbReference>
<accession>A0ABC9CVZ3</accession>
<evidence type="ECO:0000313" key="3">
    <source>
        <dbReference type="Proteomes" id="UP001497457"/>
    </source>
</evidence>
<dbReference type="PANTHER" id="PTHR33074:SF79">
    <property type="entry name" value="EXPRESSED PROTEIN"/>
    <property type="match status" value="1"/>
</dbReference>
<feature type="domain" description="DUF1618" evidence="1">
    <location>
        <begin position="239"/>
        <end position="369"/>
    </location>
</feature>
<organism evidence="2 3">
    <name type="scientific">Urochloa decumbens</name>
    <dbReference type="NCBI Taxonomy" id="240449"/>
    <lineage>
        <taxon>Eukaryota</taxon>
        <taxon>Viridiplantae</taxon>
        <taxon>Streptophyta</taxon>
        <taxon>Embryophyta</taxon>
        <taxon>Tracheophyta</taxon>
        <taxon>Spermatophyta</taxon>
        <taxon>Magnoliopsida</taxon>
        <taxon>Liliopsida</taxon>
        <taxon>Poales</taxon>
        <taxon>Poaceae</taxon>
        <taxon>PACMAD clade</taxon>
        <taxon>Panicoideae</taxon>
        <taxon>Panicodae</taxon>
        <taxon>Paniceae</taxon>
        <taxon>Melinidinae</taxon>
        <taxon>Urochloa</taxon>
    </lineage>
</organism>
<reference evidence="3" key="1">
    <citation type="submission" date="2024-06" db="EMBL/GenBank/DDBJ databases">
        <authorList>
            <person name="Ryan C."/>
        </authorList>
    </citation>
    <scope>NUCLEOTIDE SEQUENCE [LARGE SCALE GENOMIC DNA]</scope>
</reference>
<evidence type="ECO:0000313" key="2">
    <source>
        <dbReference type="EMBL" id="CAL5026823.1"/>
    </source>
</evidence>
<proteinExistence type="predicted"/>
<dbReference type="AlphaFoldDB" id="A0ABC9CVZ3"/>
<reference evidence="2 3" key="2">
    <citation type="submission" date="2024-10" db="EMBL/GenBank/DDBJ databases">
        <authorList>
            <person name="Ryan C."/>
        </authorList>
    </citation>
    <scope>NUCLEOTIDE SEQUENCE [LARGE SCALE GENOMIC DNA]</scope>
</reference>
<sequence length="476" mass="53493">MASKDLSSWVILDRFIHRSDRGVVDDADGTASEISYTCTGRPISASIRVADFPAVSRLHLHWPGRPEFPGLPEPRVVAAHDHSILFRALVPFEDPMCCQDTFCFPIDMFVYSAFSSPPSLHRLRPCFAGGVSTPDEDIYFNPYRRRQQRIMLESEIGLLCHGRQGGFTVVDFTELSQVGGQLCLLHHPALPPASASHKNADEGPDWMIKKVRFPEGRPSVHHWITDAILPLHGRFLCLVDNYQGILVVDVLSATDESSPAHLQLHFISLPDEALQSHRPHPDGDCPDSARCVSLAPNGMLKLVCITTRRTSRARPFKFASWILHDIKRSKRWHRGHIMEAAEFWGLYDGQSLPRVNPTYPLVNLANPDEISFLLKDYTTCWMIEINTWNKTLKSTAIYINEEEEACTTARARRNVFGGHSFIPSGFSNYLGTDAIKSRELSEMMQKAKVAAQKKSLEKLAESKEHVAEPKAAECRA</sequence>
<dbReference type="InterPro" id="IPR011676">
    <property type="entry name" value="DUF1618"/>
</dbReference>
<evidence type="ECO:0000259" key="1">
    <source>
        <dbReference type="Pfam" id="PF07762"/>
    </source>
</evidence>
<protein>
    <recommendedName>
        <fullName evidence="1">DUF1618 domain-containing protein</fullName>
    </recommendedName>
</protein>
<name>A0ABC9CVZ3_9POAL</name>